<feature type="transmembrane region" description="Helical" evidence="1">
    <location>
        <begin position="7"/>
        <end position="28"/>
    </location>
</feature>
<sequence length="87" mass="9276">MSRIKIIGWTAMAVCVIGYAGMAAFIVLGKMEHLPLTQAMILAGVSAVVGEIGLWVGAGCLGLSLFKKRKALFDRLFRRNATPAPEA</sequence>
<reference evidence="2 3" key="1">
    <citation type="submission" date="2021-01" db="EMBL/GenBank/DDBJ databases">
        <title>Brevundimonas vitis sp. nov., an bacterium isolated from grape (Vitis vinifera).</title>
        <authorList>
            <person name="Jiang L."/>
            <person name="Lee J."/>
        </authorList>
    </citation>
    <scope>NUCLEOTIDE SEQUENCE [LARGE SCALE GENOMIC DNA]</scope>
    <source>
        <strain evidence="2 3">GRTSA-9</strain>
    </source>
</reference>
<keyword evidence="1" id="KW-0472">Membrane</keyword>
<organism evidence="2 3">
    <name type="scientific">Brevundimonas vitisensis</name>
    <dbReference type="NCBI Taxonomy" id="2800818"/>
    <lineage>
        <taxon>Bacteria</taxon>
        <taxon>Pseudomonadati</taxon>
        <taxon>Pseudomonadota</taxon>
        <taxon>Alphaproteobacteria</taxon>
        <taxon>Caulobacterales</taxon>
        <taxon>Caulobacteraceae</taxon>
        <taxon>Brevundimonas</taxon>
    </lineage>
</organism>
<protein>
    <submittedName>
        <fullName evidence="2">Uncharacterized protein</fullName>
    </submittedName>
</protein>
<evidence type="ECO:0000313" key="2">
    <source>
        <dbReference type="EMBL" id="QQQ17402.1"/>
    </source>
</evidence>
<keyword evidence="3" id="KW-1185">Reference proteome</keyword>
<keyword evidence="1" id="KW-1133">Transmembrane helix</keyword>
<name>A0ABX7BJI0_9CAUL</name>
<keyword evidence="1" id="KW-0812">Transmembrane</keyword>
<evidence type="ECO:0000313" key="3">
    <source>
        <dbReference type="Proteomes" id="UP000595448"/>
    </source>
</evidence>
<accession>A0ABX7BJI0</accession>
<dbReference type="Proteomes" id="UP000595448">
    <property type="component" value="Chromosome"/>
</dbReference>
<feature type="transmembrane region" description="Helical" evidence="1">
    <location>
        <begin position="40"/>
        <end position="66"/>
    </location>
</feature>
<gene>
    <name evidence="2" type="ORF">JIP62_08515</name>
</gene>
<evidence type="ECO:0000256" key="1">
    <source>
        <dbReference type="SAM" id="Phobius"/>
    </source>
</evidence>
<dbReference type="EMBL" id="CP067977">
    <property type="protein sequence ID" value="QQQ17402.1"/>
    <property type="molecule type" value="Genomic_DNA"/>
</dbReference>
<dbReference type="RefSeq" id="WP_201101776.1">
    <property type="nucleotide sequence ID" value="NZ_CP067977.1"/>
</dbReference>
<proteinExistence type="predicted"/>